<accession>A0A699YZC1</accession>
<comment type="caution">
    <text evidence="1">The sequence shown here is derived from an EMBL/GenBank/DDBJ whole genome shotgun (WGS) entry which is preliminary data.</text>
</comment>
<reference evidence="1 2" key="1">
    <citation type="submission" date="2020-02" db="EMBL/GenBank/DDBJ databases">
        <title>Draft genome sequence of Haematococcus lacustris strain NIES-144.</title>
        <authorList>
            <person name="Morimoto D."/>
            <person name="Nakagawa S."/>
            <person name="Yoshida T."/>
            <person name="Sawayama S."/>
        </authorList>
    </citation>
    <scope>NUCLEOTIDE SEQUENCE [LARGE SCALE GENOMIC DNA]</scope>
    <source>
        <strain evidence="1 2">NIES-144</strain>
    </source>
</reference>
<protein>
    <submittedName>
        <fullName evidence="1">Uncharacterized protein</fullName>
    </submittedName>
</protein>
<dbReference type="AlphaFoldDB" id="A0A699YZC1"/>
<evidence type="ECO:0000313" key="1">
    <source>
        <dbReference type="EMBL" id="GFH11969.1"/>
    </source>
</evidence>
<sequence length="63" mass="6544">MSLASCEIAVVKATDSVPNAHFSSAFCWLSPPLAPPLTQQGLVTQLGGAWAWADCTAADVQRG</sequence>
<evidence type="ECO:0000313" key="2">
    <source>
        <dbReference type="Proteomes" id="UP000485058"/>
    </source>
</evidence>
<dbReference type="EMBL" id="BLLF01000454">
    <property type="protein sequence ID" value="GFH11969.1"/>
    <property type="molecule type" value="Genomic_DNA"/>
</dbReference>
<gene>
    <name evidence="1" type="ORF">HaLaN_07574</name>
</gene>
<proteinExistence type="predicted"/>
<dbReference type="Proteomes" id="UP000485058">
    <property type="component" value="Unassembled WGS sequence"/>
</dbReference>
<keyword evidence="2" id="KW-1185">Reference proteome</keyword>
<organism evidence="1 2">
    <name type="scientific">Haematococcus lacustris</name>
    <name type="common">Green alga</name>
    <name type="synonym">Haematococcus pluvialis</name>
    <dbReference type="NCBI Taxonomy" id="44745"/>
    <lineage>
        <taxon>Eukaryota</taxon>
        <taxon>Viridiplantae</taxon>
        <taxon>Chlorophyta</taxon>
        <taxon>core chlorophytes</taxon>
        <taxon>Chlorophyceae</taxon>
        <taxon>CS clade</taxon>
        <taxon>Chlamydomonadales</taxon>
        <taxon>Haematococcaceae</taxon>
        <taxon>Haematococcus</taxon>
    </lineage>
</organism>
<name>A0A699YZC1_HAELA</name>